<dbReference type="PROSITE" id="PS51257">
    <property type="entry name" value="PROKAR_LIPOPROTEIN"/>
    <property type="match status" value="1"/>
</dbReference>
<feature type="chain" id="PRO_5038543567" description="Lipoprotein" evidence="1">
    <location>
        <begin position="20"/>
        <end position="276"/>
    </location>
</feature>
<keyword evidence="1" id="KW-0732">Signal</keyword>
<dbReference type="AlphaFoldDB" id="A0A9D9IL63"/>
<organism evidence="2 3">
    <name type="scientific">Candidatus Merdivivens pullicola</name>
    <dbReference type="NCBI Taxonomy" id="2840872"/>
    <lineage>
        <taxon>Bacteria</taxon>
        <taxon>Pseudomonadati</taxon>
        <taxon>Bacteroidota</taxon>
        <taxon>Bacteroidia</taxon>
        <taxon>Bacteroidales</taxon>
        <taxon>Muribaculaceae</taxon>
        <taxon>Muribaculaceae incertae sedis</taxon>
        <taxon>Candidatus Merdivivens</taxon>
    </lineage>
</organism>
<evidence type="ECO:0008006" key="4">
    <source>
        <dbReference type="Google" id="ProtNLM"/>
    </source>
</evidence>
<reference evidence="2" key="1">
    <citation type="submission" date="2020-10" db="EMBL/GenBank/DDBJ databases">
        <authorList>
            <person name="Gilroy R."/>
        </authorList>
    </citation>
    <scope>NUCLEOTIDE SEQUENCE</scope>
    <source>
        <strain evidence="2">B1-8020</strain>
    </source>
</reference>
<accession>A0A9D9IL63</accession>
<name>A0A9D9IL63_9BACT</name>
<comment type="caution">
    <text evidence="2">The sequence shown here is derived from an EMBL/GenBank/DDBJ whole genome shotgun (WGS) entry which is preliminary data.</text>
</comment>
<evidence type="ECO:0000256" key="1">
    <source>
        <dbReference type="SAM" id="SignalP"/>
    </source>
</evidence>
<sequence length="276" mass="31716">MSRLILIILSCMLVSCGFAERFSRPEQDTVVAKAGKDMLYMSQLRQIIPKGVTGADSTDMAGRVIREWKLERLLLMKAEAELPASQLDVSEEIEGYRRSLLVYRYESMYLSERLDTSVTDMEIEEYYRENQEFFRTSSMLVRGYFVKMNADSPNLATVRYNLKNLDDSDTEELELLSARVSFSYLNFYDYWVALSEFVPDFGMDIGTLTKSASMSSFLEAEYGGAVSFLKIWERIPAGEIAPLAYCRDAVVERILNLRKKQLLDDLERDLLMESVS</sequence>
<reference evidence="2" key="2">
    <citation type="journal article" date="2021" name="PeerJ">
        <title>Extensive microbial diversity within the chicken gut microbiome revealed by metagenomics and culture.</title>
        <authorList>
            <person name="Gilroy R."/>
            <person name="Ravi A."/>
            <person name="Getino M."/>
            <person name="Pursley I."/>
            <person name="Horton D.L."/>
            <person name="Alikhan N.F."/>
            <person name="Baker D."/>
            <person name="Gharbi K."/>
            <person name="Hall N."/>
            <person name="Watson M."/>
            <person name="Adriaenssens E.M."/>
            <person name="Foster-Nyarko E."/>
            <person name="Jarju S."/>
            <person name="Secka A."/>
            <person name="Antonio M."/>
            <person name="Oren A."/>
            <person name="Chaudhuri R.R."/>
            <person name="La Ragione R."/>
            <person name="Hildebrand F."/>
            <person name="Pallen M.J."/>
        </authorList>
    </citation>
    <scope>NUCLEOTIDE SEQUENCE</scope>
    <source>
        <strain evidence="2">B1-8020</strain>
    </source>
</reference>
<protein>
    <recommendedName>
        <fullName evidence="4">Lipoprotein</fullName>
    </recommendedName>
</protein>
<gene>
    <name evidence="2" type="ORF">IAB81_08530</name>
</gene>
<dbReference type="Proteomes" id="UP000823604">
    <property type="component" value="Unassembled WGS sequence"/>
</dbReference>
<proteinExistence type="predicted"/>
<evidence type="ECO:0000313" key="3">
    <source>
        <dbReference type="Proteomes" id="UP000823604"/>
    </source>
</evidence>
<feature type="signal peptide" evidence="1">
    <location>
        <begin position="1"/>
        <end position="19"/>
    </location>
</feature>
<evidence type="ECO:0000313" key="2">
    <source>
        <dbReference type="EMBL" id="MBO8473651.1"/>
    </source>
</evidence>
<dbReference type="EMBL" id="JADIMA010000086">
    <property type="protein sequence ID" value="MBO8473651.1"/>
    <property type="molecule type" value="Genomic_DNA"/>
</dbReference>